<feature type="transmembrane region" description="Helical" evidence="9">
    <location>
        <begin position="437"/>
        <end position="457"/>
    </location>
</feature>
<dbReference type="GO" id="GO:0005351">
    <property type="term" value="F:carbohydrate:proton symporter activity"/>
    <property type="evidence" value="ECO:0007669"/>
    <property type="project" value="TreeGrafter"/>
</dbReference>
<organism evidence="11 12">
    <name type="scientific">Fusarium oxysporum</name>
    <name type="common">Fusarium vascular wilt</name>
    <dbReference type="NCBI Taxonomy" id="5507"/>
    <lineage>
        <taxon>Eukaryota</taxon>
        <taxon>Fungi</taxon>
        <taxon>Dikarya</taxon>
        <taxon>Ascomycota</taxon>
        <taxon>Pezizomycotina</taxon>
        <taxon>Sordariomycetes</taxon>
        <taxon>Hypocreomycetidae</taxon>
        <taxon>Hypocreales</taxon>
        <taxon>Nectriaceae</taxon>
        <taxon>Fusarium</taxon>
        <taxon>Fusarium oxysporum species complex</taxon>
    </lineage>
</organism>
<evidence type="ECO:0000256" key="9">
    <source>
        <dbReference type="SAM" id="Phobius"/>
    </source>
</evidence>
<evidence type="ECO:0000256" key="4">
    <source>
        <dbReference type="ARBA" id="ARBA00022692"/>
    </source>
</evidence>
<dbReference type="NCBIfam" id="TIGR00879">
    <property type="entry name" value="SP"/>
    <property type="match status" value="1"/>
</dbReference>
<dbReference type="PROSITE" id="PS50850">
    <property type="entry name" value="MFS"/>
    <property type="match status" value="1"/>
</dbReference>
<comment type="caution">
    <text evidence="11">The sequence shown here is derived from an EMBL/GenBank/DDBJ whole genome shotgun (WGS) entry which is preliminary data.</text>
</comment>
<feature type="transmembrane region" description="Helical" evidence="9">
    <location>
        <begin position="304"/>
        <end position="326"/>
    </location>
</feature>
<evidence type="ECO:0000256" key="3">
    <source>
        <dbReference type="ARBA" id="ARBA00022448"/>
    </source>
</evidence>
<feature type="transmembrane region" description="Helical" evidence="9">
    <location>
        <begin position="267"/>
        <end position="289"/>
    </location>
</feature>
<dbReference type="PANTHER" id="PTHR48022">
    <property type="entry name" value="PLASTIDIC GLUCOSE TRANSPORTER 4"/>
    <property type="match status" value="1"/>
</dbReference>
<dbReference type="InterPro" id="IPR050360">
    <property type="entry name" value="MFS_Sugar_Transporters"/>
</dbReference>
<dbReference type="EMBL" id="JAAFOW010002467">
    <property type="protein sequence ID" value="KAF5256986.1"/>
    <property type="molecule type" value="Genomic_DNA"/>
</dbReference>
<gene>
    <name evidence="11" type="ORF">FOXYS1_12514</name>
</gene>
<evidence type="ECO:0000313" key="11">
    <source>
        <dbReference type="EMBL" id="KAF5256986.1"/>
    </source>
</evidence>
<keyword evidence="3 7" id="KW-0813">Transport</keyword>
<keyword evidence="4 9" id="KW-0812">Transmembrane</keyword>
<evidence type="ECO:0000256" key="7">
    <source>
        <dbReference type="RuleBase" id="RU003346"/>
    </source>
</evidence>
<evidence type="ECO:0000259" key="10">
    <source>
        <dbReference type="PROSITE" id="PS50850"/>
    </source>
</evidence>
<dbReference type="InterPro" id="IPR003663">
    <property type="entry name" value="Sugar/inositol_transpt"/>
</dbReference>
<evidence type="ECO:0000256" key="8">
    <source>
        <dbReference type="SAM" id="MobiDB-lite"/>
    </source>
</evidence>
<dbReference type="InterPro" id="IPR005828">
    <property type="entry name" value="MFS_sugar_transport-like"/>
</dbReference>
<feature type="transmembrane region" description="Helical" evidence="9">
    <location>
        <begin position="175"/>
        <end position="197"/>
    </location>
</feature>
<sequence>MFGQQSWFGRGRSLRWAVSTACSMAFILFGYDQGVFAGIVGNEDWKQTFGHPSSSLEGIIVSVYNLGALSGCVVSFLTGEKLGRRASMWFAMAWIIVGAILQTTAYNVPHLIIGRYITGIGTGIETSTVPVYQSELCDAEKRGKLISSEVLCIGVGIVIAYFFDYGMARLEGDVAWRTPIACQIIFAIFVIVLVFGIPESPRWLYYHDRRSEAQQVLCEMWDADANDAHVAKQQSDILAVIELERRHGSYRWADIFKRDDVQTGRRVLLAWGMQFMNQFCGINLIVYFLPSALQYNVGLSRNMAQLLAGAVNCMFVVGALVPTFLLDRMGRRGPMLYGSLGLGVCMLLVSVLLKFQENKAGHEALSQATASASVTFFFLYMTIFGATIACVPWAYVPEILPLHARGKGTSIGISSNWMWNFVVVMITPTIIDKLQWKAYLIFMCTNFAFIPLVYFCYPETTNLTLEEVRSFRLRLITLDIYSILTPGSQVDYLFVPGGPSESLFKVSKKIAKPQHSQQTQRMSSGESDSQAKEPSVAYVE</sequence>
<feature type="transmembrane region" description="Helical" evidence="9">
    <location>
        <begin position="408"/>
        <end position="431"/>
    </location>
</feature>
<evidence type="ECO:0000256" key="6">
    <source>
        <dbReference type="ARBA" id="ARBA00023136"/>
    </source>
</evidence>
<feature type="transmembrane region" description="Helical" evidence="9">
    <location>
        <begin position="335"/>
        <end position="355"/>
    </location>
</feature>
<feature type="region of interest" description="Disordered" evidence="8">
    <location>
        <begin position="508"/>
        <end position="540"/>
    </location>
</feature>
<keyword evidence="6 9" id="KW-0472">Membrane</keyword>
<comment type="similarity">
    <text evidence="2 7">Belongs to the major facilitator superfamily. Sugar transporter (TC 2.A.1.1) family.</text>
</comment>
<dbReference type="PANTHER" id="PTHR48022:SF72">
    <property type="entry name" value="MAJOR FACILITATOR SUPERFAMILY (MFS) PROFILE DOMAIN-CONTAINING PROTEIN-RELATED"/>
    <property type="match status" value="1"/>
</dbReference>
<dbReference type="AlphaFoldDB" id="A0A8H5EFN0"/>
<dbReference type="InterPro" id="IPR036259">
    <property type="entry name" value="MFS_trans_sf"/>
</dbReference>
<dbReference type="GO" id="GO:0016020">
    <property type="term" value="C:membrane"/>
    <property type="evidence" value="ECO:0007669"/>
    <property type="project" value="UniProtKB-SubCell"/>
</dbReference>
<dbReference type="Gene3D" id="1.20.1250.20">
    <property type="entry name" value="MFS general substrate transporter like domains"/>
    <property type="match status" value="1"/>
</dbReference>
<feature type="transmembrane region" description="Helical" evidence="9">
    <location>
        <begin position="86"/>
        <end position="106"/>
    </location>
</feature>
<feature type="transmembrane region" description="Helical" evidence="9">
    <location>
        <begin position="375"/>
        <end position="396"/>
    </location>
</feature>
<protein>
    <recommendedName>
        <fullName evidence="10">Major facilitator superfamily (MFS) profile domain-containing protein</fullName>
    </recommendedName>
</protein>
<dbReference type="PRINTS" id="PR00171">
    <property type="entry name" value="SUGRTRNSPORT"/>
</dbReference>
<feature type="domain" description="Major facilitator superfamily (MFS) profile" evidence="10">
    <location>
        <begin position="18"/>
        <end position="461"/>
    </location>
</feature>
<comment type="subcellular location">
    <subcellularLocation>
        <location evidence="1">Membrane</location>
        <topology evidence="1">Multi-pass membrane protein</topology>
    </subcellularLocation>
</comment>
<dbReference type="InterPro" id="IPR005829">
    <property type="entry name" value="Sugar_transporter_CS"/>
</dbReference>
<evidence type="ECO:0000256" key="2">
    <source>
        <dbReference type="ARBA" id="ARBA00010992"/>
    </source>
</evidence>
<dbReference type="SUPFAM" id="SSF103473">
    <property type="entry name" value="MFS general substrate transporter"/>
    <property type="match status" value="1"/>
</dbReference>
<feature type="compositionally biased region" description="Polar residues" evidence="8">
    <location>
        <begin position="514"/>
        <end position="528"/>
    </location>
</feature>
<dbReference type="Pfam" id="PF00083">
    <property type="entry name" value="Sugar_tr"/>
    <property type="match status" value="1"/>
</dbReference>
<dbReference type="PROSITE" id="PS00217">
    <property type="entry name" value="SUGAR_TRANSPORT_2"/>
    <property type="match status" value="1"/>
</dbReference>
<keyword evidence="5 9" id="KW-1133">Transmembrane helix</keyword>
<reference evidence="11" key="1">
    <citation type="submission" date="2020-02" db="EMBL/GenBank/DDBJ databases">
        <title>Identification and distribution of gene clusters putatively required for synthesis of sphingolipid metabolism inhibitors in phylogenetically diverse species of the filamentous fungus Fusarium.</title>
        <authorList>
            <person name="Kim H.-S."/>
            <person name="Busman M."/>
            <person name="Brown D.W."/>
            <person name="Divon H."/>
            <person name="Uhlig S."/>
            <person name="Proctor R.H."/>
        </authorList>
    </citation>
    <scope>NUCLEOTIDE SEQUENCE [LARGE SCALE GENOMIC DNA]</scope>
    <source>
        <strain evidence="11">NRRL 39464</strain>
    </source>
</reference>
<feature type="transmembrane region" description="Helical" evidence="9">
    <location>
        <begin position="61"/>
        <end position="79"/>
    </location>
</feature>
<dbReference type="InterPro" id="IPR020846">
    <property type="entry name" value="MFS_dom"/>
</dbReference>
<dbReference type="FunFam" id="1.20.1250.20:FF:000090">
    <property type="entry name" value="MFS sugar transporter, putative"/>
    <property type="match status" value="1"/>
</dbReference>
<proteinExistence type="inferred from homology"/>
<name>A0A8H5EFN0_FUSOX</name>
<feature type="transmembrane region" description="Helical" evidence="9">
    <location>
        <begin position="112"/>
        <end position="133"/>
    </location>
</feature>
<evidence type="ECO:0000256" key="5">
    <source>
        <dbReference type="ARBA" id="ARBA00022989"/>
    </source>
</evidence>
<accession>A0A8H5EFN0</accession>
<evidence type="ECO:0000256" key="1">
    <source>
        <dbReference type="ARBA" id="ARBA00004141"/>
    </source>
</evidence>
<evidence type="ECO:0000313" key="12">
    <source>
        <dbReference type="Proteomes" id="UP000558688"/>
    </source>
</evidence>
<feature type="transmembrane region" description="Helical" evidence="9">
    <location>
        <begin position="145"/>
        <end position="163"/>
    </location>
</feature>
<dbReference type="Proteomes" id="UP000558688">
    <property type="component" value="Unassembled WGS sequence"/>
</dbReference>